<dbReference type="EMBL" id="JACQXR010000111">
    <property type="protein sequence ID" value="MBI4727217.1"/>
    <property type="molecule type" value="Genomic_DNA"/>
</dbReference>
<dbReference type="AlphaFoldDB" id="A0A933MIL0"/>
<dbReference type="Pfam" id="PF13860">
    <property type="entry name" value="FlgD_ig"/>
    <property type="match status" value="1"/>
</dbReference>
<keyword evidence="1" id="KW-0732">Signal</keyword>
<gene>
    <name evidence="3" type="ORF">HY768_08370</name>
</gene>
<evidence type="ECO:0000259" key="2">
    <source>
        <dbReference type="Pfam" id="PF13860"/>
    </source>
</evidence>
<evidence type="ECO:0000313" key="4">
    <source>
        <dbReference type="Proteomes" id="UP000736328"/>
    </source>
</evidence>
<feature type="domain" description="FlgD/Vpr Ig-like" evidence="2">
    <location>
        <begin position="435"/>
        <end position="484"/>
    </location>
</feature>
<accession>A0A933MIL0</accession>
<dbReference type="InterPro" id="IPR025965">
    <property type="entry name" value="FlgD/Vpr_Ig-like"/>
</dbReference>
<proteinExistence type="predicted"/>
<name>A0A933MIL0_UNCT6</name>
<sequence>MRKFIILALALAGHAWAQQWSPAINLMPGDPGSSWTASNQAHSLAVRGDTIYLVWYNSTWGPVNMGHQIYYKKFDGTAWGPVNILVNDTLNWRRHSWYPSCALDVAGNLHVVWESNDFGQISSYDIAYRKLSSNGSWSGITRVTSNSSQGYSWRPVIACGTDNLIHIAWQDNRQGTYKIFYKSSTGGGSWGNDLCLSPQGVYAGFPSIALSGSEPAVAWQDFRDGVHQIYFKKYSGSSWGTDSAISQSSYGAFAPCLAGDQAGNLHAAWEDLRDGNYEIYYRKFTSQTQSWGNVIRLTKDPYYSRQPFLLCQGDSTVNLFWSDDRDGSYEIYRRQSVNNVWQPETTLTNFDGSASMCPSAAVDYLGNLHLVWSDFGVSYQAPDIFYMSGVYSKKSLSGNQAAIPGSAGLAMLPAMPNPMRDRTKIAMMIIQSGWARVRVYNIAGQLVKELYQGHLAGGLHEFDWDAKDGNGARVSNGLYLTRAECSGSSATGKIMVVR</sequence>
<dbReference type="Gene3D" id="2.60.40.4070">
    <property type="match status" value="1"/>
</dbReference>
<evidence type="ECO:0000313" key="3">
    <source>
        <dbReference type="EMBL" id="MBI4727217.1"/>
    </source>
</evidence>
<protein>
    <recommendedName>
        <fullName evidence="2">FlgD/Vpr Ig-like domain-containing protein</fullName>
    </recommendedName>
</protein>
<feature type="signal peptide" evidence="1">
    <location>
        <begin position="1"/>
        <end position="17"/>
    </location>
</feature>
<dbReference type="Proteomes" id="UP000736328">
    <property type="component" value="Unassembled WGS sequence"/>
</dbReference>
<dbReference type="SUPFAM" id="SSF89372">
    <property type="entry name" value="Fucose-specific lectin"/>
    <property type="match status" value="1"/>
</dbReference>
<comment type="caution">
    <text evidence="3">The sequence shown here is derived from an EMBL/GenBank/DDBJ whole genome shotgun (WGS) entry which is preliminary data.</text>
</comment>
<reference evidence="3" key="1">
    <citation type="submission" date="2020-07" db="EMBL/GenBank/DDBJ databases">
        <title>Huge and variable diversity of episymbiotic CPR bacteria and DPANN archaea in groundwater ecosystems.</title>
        <authorList>
            <person name="He C.Y."/>
            <person name="Keren R."/>
            <person name="Whittaker M."/>
            <person name="Farag I.F."/>
            <person name="Doudna J."/>
            <person name="Cate J.H.D."/>
            <person name="Banfield J.F."/>
        </authorList>
    </citation>
    <scope>NUCLEOTIDE SEQUENCE</scope>
    <source>
        <strain evidence="3">NC_groundwater_1520_Pr4_B-0.1um_53_5</strain>
    </source>
</reference>
<organism evidence="3 4">
    <name type="scientific">candidate division TA06 bacterium</name>
    <dbReference type="NCBI Taxonomy" id="2250710"/>
    <lineage>
        <taxon>Bacteria</taxon>
        <taxon>Bacteria division TA06</taxon>
    </lineage>
</organism>
<feature type="chain" id="PRO_5036920022" description="FlgD/Vpr Ig-like domain-containing protein" evidence="1">
    <location>
        <begin position="18"/>
        <end position="498"/>
    </location>
</feature>
<evidence type="ECO:0000256" key="1">
    <source>
        <dbReference type="SAM" id="SignalP"/>
    </source>
</evidence>